<accession>A0ACB9R1P6</accession>
<name>A0ACB9R1P6_9MYRT</name>
<sequence>MEKPAAAKMKACCLASILLLLSFYIHFLGTSTLRPFSVSPNSSNPSLNPFVAWNSSQNDFLSPTSTSQEDSCRGRYIYVHDLPPRFNAVLLLPCRMLTRVTDGNMCQYLQNAGLGPLVDDPEGLLSNGSWYKTNQFLLEVIFHEKMKRYDCLTQDSSFASAVYMPYYTGLDISQYLYSNKISVRDAAGFDLMRWLSGRPEWGRMFGRDHFFVAGRIAWDFRRQLDIPTDWG</sequence>
<protein>
    <submittedName>
        <fullName evidence="1">Uncharacterized protein</fullName>
    </submittedName>
</protein>
<comment type="caution">
    <text evidence="1">The sequence shown here is derived from an EMBL/GenBank/DDBJ whole genome shotgun (WGS) entry which is preliminary data.</text>
</comment>
<keyword evidence="2" id="KW-1185">Reference proteome</keyword>
<reference evidence="2" key="1">
    <citation type="journal article" date="2023" name="Front. Plant Sci.">
        <title>Chromosomal-level genome assembly of Melastoma candidum provides insights into trichome evolution.</title>
        <authorList>
            <person name="Zhong Y."/>
            <person name="Wu W."/>
            <person name="Sun C."/>
            <person name="Zou P."/>
            <person name="Liu Y."/>
            <person name="Dai S."/>
            <person name="Zhou R."/>
        </authorList>
    </citation>
    <scope>NUCLEOTIDE SEQUENCE [LARGE SCALE GENOMIC DNA]</scope>
</reference>
<evidence type="ECO:0000313" key="1">
    <source>
        <dbReference type="EMBL" id="KAI4372804.1"/>
    </source>
</evidence>
<gene>
    <name evidence="1" type="ORF">MLD38_010991</name>
</gene>
<proteinExistence type="predicted"/>
<dbReference type="Proteomes" id="UP001057402">
    <property type="component" value="Chromosome 4"/>
</dbReference>
<dbReference type="EMBL" id="CM042883">
    <property type="protein sequence ID" value="KAI4372804.1"/>
    <property type="molecule type" value="Genomic_DNA"/>
</dbReference>
<evidence type="ECO:0000313" key="2">
    <source>
        <dbReference type="Proteomes" id="UP001057402"/>
    </source>
</evidence>
<organism evidence="1 2">
    <name type="scientific">Melastoma candidum</name>
    <dbReference type="NCBI Taxonomy" id="119954"/>
    <lineage>
        <taxon>Eukaryota</taxon>
        <taxon>Viridiplantae</taxon>
        <taxon>Streptophyta</taxon>
        <taxon>Embryophyta</taxon>
        <taxon>Tracheophyta</taxon>
        <taxon>Spermatophyta</taxon>
        <taxon>Magnoliopsida</taxon>
        <taxon>eudicotyledons</taxon>
        <taxon>Gunneridae</taxon>
        <taxon>Pentapetalae</taxon>
        <taxon>rosids</taxon>
        <taxon>malvids</taxon>
        <taxon>Myrtales</taxon>
        <taxon>Melastomataceae</taxon>
        <taxon>Melastomatoideae</taxon>
        <taxon>Melastomateae</taxon>
        <taxon>Melastoma</taxon>
    </lineage>
</organism>